<comment type="cofactor">
    <cofactor evidence="9">
        <name>Zn(2+)</name>
        <dbReference type="ChEBI" id="CHEBI:29105"/>
    </cofactor>
    <text evidence="9">Binds 3 Zn(2+) ions.</text>
</comment>
<dbReference type="GO" id="GO:0003677">
    <property type="term" value="F:DNA binding"/>
    <property type="evidence" value="ECO:0007669"/>
    <property type="project" value="InterPro"/>
</dbReference>
<keyword evidence="4 9" id="KW-0255">Endonuclease</keyword>
<dbReference type="EMBL" id="JARGDL010000012">
    <property type="protein sequence ID" value="MDF1612353.1"/>
    <property type="molecule type" value="Genomic_DNA"/>
</dbReference>
<evidence type="ECO:0000256" key="8">
    <source>
        <dbReference type="ARBA" id="ARBA00023204"/>
    </source>
</evidence>
<feature type="binding site" evidence="9">
    <location>
        <position position="145"/>
    </location>
    <ligand>
        <name>Zn(2+)</name>
        <dbReference type="ChEBI" id="CHEBI:29105"/>
        <label>2</label>
    </ligand>
</feature>
<feature type="binding site" evidence="9">
    <location>
        <position position="216"/>
    </location>
    <ligand>
        <name>Zn(2+)</name>
        <dbReference type="ChEBI" id="CHEBI:29105"/>
        <label>2</label>
    </ligand>
</feature>
<dbReference type="CDD" id="cd00019">
    <property type="entry name" value="AP2Ec"/>
    <property type="match status" value="1"/>
</dbReference>
<dbReference type="PANTHER" id="PTHR21445:SF0">
    <property type="entry name" value="APURINIC-APYRIMIDINIC ENDONUCLEASE"/>
    <property type="match status" value="1"/>
</dbReference>
<dbReference type="InterPro" id="IPR018246">
    <property type="entry name" value="AP_endonuc_F2_Zn_BS"/>
</dbReference>
<dbReference type="SUPFAM" id="SSF51658">
    <property type="entry name" value="Xylose isomerase-like"/>
    <property type="match status" value="1"/>
</dbReference>
<feature type="binding site" evidence="9">
    <location>
        <position position="145"/>
    </location>
    <ligand>
        <name>Zn(2+)</name>
        <dbReference type="ChEBI" id="CHEBI:29105"/>
        <label>1</label>
    </ligand>
</feature>
<dbReference type="InterPro" id="IPR001719">
    <property type="entry name" value="AP_endonuc_2"/>
</dbReference>
<dbReference type="EC" id="3.1.21.2" evidence="9"/>
<keyword evidence="2 9" id="KW-0540">Nuclease</keyword>
<accession>A0AAE3P3B5</accession>
<evidence type="ECO:0000256" key="9">
    <source>
        <dbReference type="HAMAP-Rule" id="MF_00152"/>
    </source>
</evidence>
<dbReference type="GO" id="GO:0006284">
    <property type="term" value="P:base-excision repair"/>
    <property type="evidence" value="ECO:0007669"/>
    <property type="project" value="TreeGrafter"/>
</dbReference>
<keyword evidence="7 9" id="KW-0862">Zinc</keyword>
<dbReference type="NCBIfam" id="TIGR00587">
    <property type="entry name" value="nfo"/>
    <property type="match status" value="1"/>
</dbReference>
<keyword evidence="3 9" id="KW-0479">Metal-binding</keyword>
<dbReference type="GO" id="GO:0008270">
    <property type="term" value="F:zinc ion binding"/>
    <property type="evidence" value="ECO:0007669"/>
    <property type="project" value="UniProtKB-UniRule"/>
</dbReference>
<protein>
    <recommendedName>
        <fullName evidence="9">Probable endonuclease 4</fullName>
        <ecNumber evidence="9">3.1.21.2</ecNumber>
    </recommendedName>
    <alternativeName>
        <fullName evidence="9">Endodeoxyribonuclease IV</fullName>
    </alternativeName>
    <alternativeName>
        <fullName evidence="9">Endonuclease IV</fullName>
    </alternativeName>
</protein>
<dbReference type="HAMAP" id="MF_00152">
    <property type="entry name" value="Nfo"/>
    <property type="match status" value="1"/>
</dbReference>
<feature type="binding site" evidence="9">
    <location>
        <position position="108"/>
    </location>
    <ligand>
        <name>Zn(2+)</name>
        <dbReference type="ChEBI" id="CHEBI:29105"/>
        <label>1</label>
    </ligand>
</feature>
<dbReference type="AlphaFoldDB" id="A0AAE3P3B5"/>
<keyword evidence="5 9" id="KW-0227">DNA damage</keyword>
<evidence type="ECO:0000256" key="4">
    <source>
        <dbReference type="ARBA" id="ARBA00022759"/>
    </source>
</evidence>
<feature type="binding site" evidence="9">
    <location>
        <position position="229"/>
    </location>
    <ligand>
        <name>Zn(2+)</name>
        <dbReference type="ChEBI" id="CHEBI:29105"/>
        <label>3</label>
    </ligand>
</feature>
<evidence type="ECO:0000259" key="10">
    <source>
        <dbReference type="Pfam" id="PF01261"/>
    </source>
</evidence>
<sequence length="283" mass="31827">MKHLIGAHVFVEGSVDSAITKAEEFGFTAIQIFTRNNNRWASKPLSEKEINSFKEKLANSKIKVVVSHDSYLINLCAVDKEILEKSRIAFKDELDRCEQLGIQYLNFHPGSHGGAGENEGIKLIAESLNLLHQQTKNYKVKSMLEATAGQGNALGYKFEQLAKIIELVEEKERMCVCIDTAHIFAAGYNIKDSKDYKKVMSEFDRIIGLDLLKCIHMNDSKKPLGSRVDRHDHIGKGEIGLEGFTNIMNDKKLIDVALILETPKSKDQHEDLENVKTLLSLVK</sequence>
<proteinExistence type="inferred from homology"/>
<keyword evidence="6 9" id="KW-0378">Hydrolase</keyword>
<keyword evidence="8 9" id="KW-0234">DNA repair</keyword>
<feature type="domain" description="Xylose isomerase-like TIM barrel" evidence="10">
    <location>
        <begin position="20"/>
        <end position="269"/>
    </location>
</feature>
<dbReference type="Pfam" id="PF01261">
    <property type="entry name" value="AP_endonuc_2"/>
    <property type="match status" value="1"/>
</dbReference>
<dbReference type="RefSeq" id="WP_321536123.1">
    <property type="nucleotide sequence ID" value="NZ_JARGDL010000012.1"/>
</dbReference>
<comment type="caution">
    <text evidence="11">The sequence shown here is derived from an EMBL/GenBank/DDBJ whole genome shotgun (WGS) entry which is preliminary data.</text>
</comment>
<feature type="binding site" evidence="9">
    <location>
        <position position="231"/>
    </location>
    <ligand>
        <name>Zn(2+)</name>
        <dbReference type="ChEBI" id="CHEBI:29105"/>
        <label>3</label>
    </ligand>
</feature>
<feature type="binding site" evidence="9">
    <location>
        <position position="261"/>
    </location>
    <ligand>
        <name>Zn(2+)</name>
        <dbReference type="ChEBI" id="CHEBI:29105"/>
        <label>2</label>
    </ligand>
</feature>
<evidence type="ECO:0000313" key="12">
    <source>
        <dbReference type="Proteomes" id="UP001221302"/>
    </source>
</evidence>
<evidence type="ECO:0000256" key="7">
    <source>
        <dbReference type="ARBA" id="ARBA00022833"/>
    </source>
</evidence>
<evidence type="ECO:0000256" key="1">
    <source>
        <dbReference type="ARBA" id="ARBA00005340"/>
    </source>
</evidence>
<reference evidence="11" key="1">
    <citation type="submission" date="2023-03" db="EMBL/GenBank/DDBJ databases">
        <title>Stygiobacter electus gen. nov., sp. nov., facultatively anaerobic thermotolerant bacterium of the class Ignavibacteria from a well of Yessentuki mineral water deposit.</title>
        <authorList>
            <person name="Podosokorskaya O.A."/>
            <person name="Elcheninov A.G."/>
            <person name="Petrova N.F."/>
            <person name="Zavarzina D.G."/>
            <person name="Kublanov I.V."/>
            <person name="Merkel A.Y."/>
        </authorList>
    </citation>
    <scope>NUCLEOTIDE SEQUENCE</scope>
    <source>
        <strain evidence="11">09-Me</strain>
    </source>
</reference>
<feature type="binding site" evidence="9">
    <location>
        <position position="68"/>
    </location>
    <ligand>
        <name>Zn(2+)</name>
        <dbReference type="ChEBI" id="CHEBI:29105"/>
        <label>1</label>
    </ligand>
</feature>
<comment type="similarity">
    <text evidence="1 9">Belongs to the AP endonuclease 2 family.</text>
</comment>
<keyword evidence="12" id="KW-1185">Reference proteome</keyword>
<dbReference type="Gene3D" id="3.20.20.150">
    <property type="entry name" value="Divalent-metal-dependent TIM barrel enzymes"/>
    <property type="match status" value="1"/>
</dbReference>
<dbReference type="InterPro" id="IPR036237">
    <property type="entry name" value="Xyl_isomerase-like_sf"/>
</dbReference>
<dbReference type="PROSITE" id="PS00731">
    <property type="entry name" value="AP_NUCLEASE_F2_3"/>
    <property type="match status" value="1"/>
</dbReference>
<evidence type="ECO:0000256" key="5">
    <source>
        <dbReference type="ARBA" id="ARBA00022763"/>
    </source>
</evidence>
<dbReference type="NCBIfam" id="NF002199">
    <property type="entry name" value="PRK01060.1-4"/>
    <property type="match status" value="1"/>
</dbReference>
<name>A0AAE3P3B5_9BACT</name>
<evidence type="ECO:0000313" key="11">
    <source>
        <dbReference type="EMBL" id="MDF1612353.1"/>
    </source>
</evidence>
<dbReference type="PROSITE" id="PS00729">
    <property type="entry name" value="AP_NUCLEASE_F2_1"/>
    <property type="match status" value="1"/>
</dbReference>
<dbReference type="PROSITE" id="PS51432">
    <property type="entry name" value="AP_NUCLEASE_F2_4"/>
    <property type="match status" value="1"/>
</dbReference>
<dbReference type="InterPro" id="IPR013022">
    <property type="entry name" value="Xyl_isomerase-like_TIM-brl"/>
</dbReference>
<comment type="function">
    <text evidence="9">Endonuclease IV plays a role in DNA repair. It cleaves phosphodiester bonds at apurinic or apyrimidinic (AP) sites, generating a 3'-hydroxyl group and a 5'-terminal sugar phosphate.</text>
</comment>
<gene>
    <name evidence="9 11" type="primary">nfo</name>
    <name evidence="11" type="ORF">P0M35_09335</name>
</gene>
<evidence type="ECO:0000256" key="6">
    <source>
        <dbReference type="ARBA" id="ARBA00022801"/>
    </source>
</evidence>
<evidence type="ECO:0000256" key="2">
    <source>
        <dbReference type="ARBA" id="ARBA00022722"/>
    </source>
</evidence>
<dbReference type="SMART" id="SM00518">
    <property type="entry name" value="AP2Ec"/>
    <property type="match status" value="1"/>
</dbReference>
<feature type="binding site" evidence="9">
    <location>
        <position position="182"/>
    </location>
    <ligand>
        <name>Zn(2+)</name>
        <dbReference type="ChEBI" id="CHEBI:29105"/>
        <label>3</label>
    </ligand>
</feature>
<organism evidence="11 12">
    <name type="scientific">Stygiobacter electus</name>
    <dbReference type="NCBI Taxonomy" id="3032292"/>
    <lineage>
        <taxon>Bacteria</taxon>
        <taxon>Pseudomonadati</taxon>
        <taxon>Ignavibacteriota</taxon>
        <taxon>Ignavibacteria</taxon>
        <taxon>Ignavibacteriales</taxon>
        <taxon>Melioribacteraceae</taxon>
        <taxon>Stygiobacter</taxon>
    </lineage>
</organism>
<dbReference type="Proteomes" id="UP001221302">
    <property type="component" value="Unassembled WGS sequence"/>
</dbReference>
<comment type="catalytic activity">
    <reaction evidence="9">
        <text>Endonucleolytic cleavage to 5'-phosphooligonucleotide end-products.</text>
        <dbReference type="EC" id="3.1.21.2"/>
    </reaction>
</comment>
<dbReference type="FunFam" id="3.20.20.150:FF:000001">
    <property type="entry name" value="Probable endonuclease 4"/>
    <property type="match status" value="1"/>
</dbReference>
<evidence type="ECO:0000256" key="3">
    <source>
        <dbReference type="ARBA" id="ARBA00022723"/>
    </source>
</evidence>
<dbReference type="GO" id="GO:0003906">
    <property type="term" value="F:DNA-(apurinic or apyrimidinic site) endonuclease activity"/>
    <property type="evidence" value="ECO:0007669"/>
    <property type="project" value="TreeGrafter"/>
</dbReference>
<dbReference type="GO" id="GO:0008833">
    <property type="term" value="F:deoxyribonuclease IV (phage-T4-induced) activity"/>
    <property type="evidence" value="ECO:0007669"/>
    <property type="project" value="UniProtKB-UniRule"/>
</dbReference>
<dbReference type="PANTHER" id="PTHR21445">
    <property type="entry name" value="ENDONUCLEASE IV ENDODEOXYRIBONUCLEASE IV"/>
    <property type="match status" value="1"/>
</dbReference>
<dbReference type="GO" id="GO:0008081">
    <property type="term" value="F:phosphoric diester hydrolase activity"/>
    <property type="evidence" value="ECO:0007669"/>
    <property type="project" value="TreeGrafter"/>
</dbReference>
<feature type="binding site" evidence="9">
    <location>
        <position position="179"/>
    </location>
    <ligand>
        <name>Zn(2+)</name>
        <dbReference type="ChEBI" id="CHEBI:29105"/>
        <label>2</label>
    </ligand>
</feature>